<dbReference type="OrthoDB" id="413885at2759"/>
<keyword evidence="4" id="KW-1185">Reference proteome</keyword>
<dbReference type="AlphaFoldDB" id="A0A0N1HJX4"/>
<dbReference type="RefSeq" id="XP_017996890.1">
    <property type="nucleotide sequence ID" value="XM_018146328.1"/>
</dbReference>
<comment type="caution">
    <text evidence="3">The sequence shown here is derived from an EMBL/GenBank/DDBJ whole genome shotgun (WGS) entry which is preliminary data.</text>
</comment>
<dbReference type="InterPro" id="IPR014710">
    <property type="entry name" value="RmlC-like_jellyroll"/>
</dbReference>
<evidence type="ECO:0000259" key="1">
    <source>
        <dbReference type="Pfam" id="PF07883"/>
    </source>
</evidence>
<gene>
    <name evidence="3" type="ORF">AB675_6065</name>
</gene>
<sequence>MSITPKIPAFNPKPSHTTHETTLYPTATSRLDIYNCTPPDAGPSSWVTVTYTPPTTITSDRESDPAKHTLLAVPAHWHEHHDEAMTVLSGKLKFFIDGQEHVLSEGQELLIRRGTVHGFEVIRGVGASFRERALAAGWEKDGKEVDGSGTFKAEQRRPLSLTKLLAASAVPLLLLSSPLHAQDDDEPTSSAAQITTPFVDPLTNLPMERFFGARTQFSFAMALPLASTTSTSFIGQLSFPLVNGNGWASDEDNPPEVRGLFTARPIPSATSVSASQLTYTFLCSDCLNSTLGLGPEATIGNAVMGWALSERAPIGDPADAGARLGFHERGFGPYTQRLAEARTEGFEAVAATAGLPQPGFGMEV</sequence>
<name>A0A0N1HJX4_9EURO</name>
<protein>
    <submittedName>
        <fullName evidence="3">Uncharacterized protein</fullName>
    </submittedName>
</protein>
<dbReference type="CDD" id="cd09630">
    <property type="entry name" value="CDH_like_cytochrome"/>
    <property type="match status" value="1"/>
</dbReference>
<dbReference type="VEuPathDB" id="FungiDB:AB675_6065"/>
<dbReference type="Pfam" id="PF16010">
    <property type="entry name" value="CDH-cyt"/>
    <property type="match status" value="1"/>
</dbReference>
<dbReference type="STRING" id="1664694.A0A0N1HJX4"/>
<dbReference type="EMBL" id="LFJN01000027">
    <property type="protein sequence ID" value="KPI36927.1"/>
    <property type="molecule type" value="Genomic_DNA"/>
</dbReference>
<dbReference type="SUPFAM" id="SSF51182">
    <property type="entry name" value="RmlC-like cupins"/>
    <property type="match status" value="1"/>
</dbReference>
<organism evidence="3 4">
    <name type="scientific">Cyphellophora attinorum</name>
    <dbReference type="NCBI Taxonomy" id="1664694"/>
    <lineage>
        <taxon>Eukaryota</taxon>
        <taxon>Fungi</taxon>
        <taxon>Dikarya</taxon>
        <taxon>Ascomycota</taxon>
        <taxon>Pezizomycotina</taxon>
        <taxon>Eurotiomycetes</taxon>
        <taxon>Chaetothyriomycetidae</taxon>
        <taxon>Chaetothyriales</taxon>
        <taxon>Cyphellophoraceae</taxon>
        <taxon>Cyphellophora</taxon>
    </lineage>
</organism>
<dbReference type="Proteomes" id="UP000038010">
    <property type="component" value="Unassembled WGS sequence"/>
</dbReference>
<evidence type="ECO:0000313" key="3">
    <source>
        <dbReference type="EMBL" id="KPI36927.1"/>
    </source>
</evidence>
<evidence type="ECO:0000259" key="2">
    <source>
        <dbReference type="Pfam" id="PF16010"/>
    </source>
</evidence>
<proteinExistence type="predicted"/>
<reference evidence="3 4" key="1">
    <citation type="submission" date="2015-06" db="EMBL/GenBank/DDBJ databases">
        <title>Draft genome of the ant-associated black yeast Phialophora attae CBS 131958.</title>
        <authorList>
            <person name="Moreno L.F."/>
            <person name="Stielow B.J."/>
            <person name="de Hoog S."/>
            <person name="Vicente V.A."/>
            <person name="Weiss V.A."/>
            <person name="de Vries M."/>
            <person name="Cruz L.M."/>
            <person name="Souza E.M."/>
        </authorList>
    </citation>
    <scope>NUCLEOTIDE SEQUENCE [LARGE SCALE GENOMIC DNA]</scope>
    <source>
        <strain evidence="3 4">CBS 131958</strain>
    </source>
</reference>
<feature type="domain" description="Cellobiose dehydrogenase-like cytochrome" evidence="2">
    <location>
        <begin position="247"/>
        <end position="347"/>
    </location>
</feature>
<dbReference type="InterPro" id="IPR011051">
    <property type="entry name" value="RmlC_Cupin_sf"/>
</dbReference>
<dbReference type="Gene3D" id="2.60.40.1210">
    <property type="entry name" value="Cellobiose dehydrogenase, cytochrome domain"/>
    <property type="match status" value="2"/>
</dbReference>
<dbReference type="InterPro" id="IPR013096">
    <property type="entry name" value="Cupin_2"/>
</dbReference>
<dbReference type="GeneID" id="28738208"/>
<feature type="domain" description="Cupin type-2" evidence="1">
    <location>
        <begin position="73"/>
        <end position="120"/>
    </location>
</feature>
<dbReference type="Pfam" id="PF07883">
    <property type="entry name" value="Cupin_2"/>
    <property type="match status" value="1"/>
</dbReference>
<dbReference type="Gene3D" id="2.60.120.10">
    <property type="entry name" value="Jelly Rolls"/>
    <property type="match status" value="1"/>
</dbReference>
<dbReference type="InterPro" id="IPR015920">
    <property type="entry name" value="Cellobiose_DH-like_cyt"/>
</dbReference>
<dbReference type="SUPFAM" id="SSF49344">
    <property type="entry name" value="CBD9-like"/>
    <property type="match status" value="1"/>
</dbReference>
<accession>A0A0N1HJX4</accession>
<evidence type="ECO:0000313" key="4">
    <source>
        <dbReference type="Proteomes" id="UP000038010"/>
    </source>
</evidence>